<name>A0AC34FQR8_9BILA</name>
<sequence>MSWQDLVNNNLIGTGNVSKAAIVGFDGSVWGKSDNFNLDQAEATQAAKAFVNPDAVLASGLRFEGQKYFVLRADDERVIGKKQGDGFFLYKTAQAVIICLYEGGVQPESCSTAAGALADYFKSIGY</sequence>
<dbReference type="Proteomes" id="UP000887579">
    <property type="component" value="Unplaced"/>
</dbReference>
<evidence type="ECO:0000313" key="2">
    <source>
        <dbReference type="WBParaSite" id="ES5_v2.g19498.t1"/>
    </source>
</evidence>
<evidence type="ECO:0000313" key="1">
    <source>
        <dbReference type="Proteomes" id="UP000887579"/>
    </source>
</evidence>
<organism evidence="1 2">
    <name type="scientific">Panagrolaimus sp. ES5</name>
    <dbReference type="NCBI Taxonomy" id="591445"/>
    <lineage>
        <taxon>Eukaryota</taxon>
        <taxon>Metazoa</taxon>
        <taxon>Ecdysozoa</taxon>
        <taxon>Nematoda</taxon>
        <taxon>Chromadorea</taxon>
        <taxon>Rhabditida</taxon>
        <taxon>Tylenchina</taxon>
        <taxon>Panagrolaimomorpha</taxon>
        <taxon>Panagrolaimoidea</taxon>
        <taxon>Panagrolaimidae</taxon>
        <taxon>Panagrolaimus</taxon>
    </lineage>
</organism>
<reference evidence="2" key="1">
    <citation type="submission" date="2022-11" db="UniProtKB">
        <authorList>
            <consortium name="WormBaseParasite"/>
        </authorList>
    </citation>
    <scope>IDENTIFICATION</scope>
</reference>
<proteinExistence type="predicted"/>
<dbReference type="WBParaSite" id="ES5_v2.g19498.t1">
    <property type="protein sequence ID" value="ES5_v2.g19498.t1"/>
    <property type="gene ID" value="ES5_v2.g19498"/>
</dbReference>
<accession>A0AC34FQR8</accession>
<protein>
    <submittedName>
        <fullName evidence="2">Profilin</fullName>
    </submittedName>
</protein>